<dbReference type="InterPro" id="IPR018246">
    <property type="entry name" value="AP_endonuc_F2_Zn_BS"/>
</dbReference>
<feature type="binding site" evidence="8">
    <location>
        <position position="141"/>
    </location>
    <ligand>
        <name>Zn(2+)</name>
        <dbReference type="ChEBI" id="CHEBI:29105"/>
        <label>1</label>
    </ligand>
</feature>
<feature type="domain" description="Xylose isomerase-like TIM barrel" evidence="9">
    <location>
        <begin position="20"/>
        <end position="273"/>
    </location>
</feature>
<accession>A0A9X3Z3E5</accession>
<dbReference type="SMART" id="SM00518">
    <property type="entry name" value="AP2Ec"/>
    <property type="match status" value="1"/>
</dbReference>
<keyword evidence="3 8" id="KW-0479">Metal-binding</keyword>
<keyword evidence="8" id="KW-0255">Endonuclease</keyword>
<protein>
    <recommendedName>
        <fullName evidence="8">Probable endonuclease 4</fullName>
        <ecNumber evidence="8">3.1.21.2</ecNumber>
    </recommendedName>
    <alternativeName>
        <fullName evidence="8">Endodeoxyribonuclease IV</fullName>
    </alternativeName>
    <alternativeName>
        <fullName evidence="8">Endonuclease IV</fullName>
    </alternativeName>
</protein>
<evidence type="ECO:0000256" key="8">
    <source>
        <dbReference type="HAMAP-Rule" id="MF_00152"/>
    </source>
</evidence>
<dbReference type="InterPro" id="IPR001719">
    <property type="entry name" value="AP_endonuc_2"/>
</dbReference>
<dbReference type="Gene3D" id="3.20.20.150">
    <property type="entry name" value="Divalent-metal-dependent TIM barrel enzymes"/>
    <property type="match status" value="1"/>
</dbReference>
<feature type="binding site" evidence="8">
    <location>
        <position position="210"/>
    </location>
    <ligand>
        <name>Zn(2+)</name>
        <dbReference type="ChEBI" id="CHEBI:29105"/>
        <label>2</label>
    </ligand>
</feature>
<evidence type="ECO:0000256" key="3">
    <source>
        <dbReference type="ARBA" id="ARBA00022723"/>
    </source>
</evidence>
<feature type="binding site" evidence="8">
    <location>
        <position position="225"/>
    </location>
    <ligand>
        <name>Zn(2+)</name>
        <dbReference type="ChEBI" id="CHEBI:29105"/>
        <label>3</label>
    </ligand>
</feature>
<keyword evidence="2 8" id="KW-0540">Nuclease</keyword>
<sequence>MYVGCHVSIRGGYLAAAKTALALGAGAFQYFPKNPRSLAVKAFDPRDAEACRAFCRKQGIVSIAHTSYPANLAAAPGALFEATADSLRNDLEIAEACGSIGVVVHFGQYKGADVLEGYRLMIRMVNDILDGWSGEAKLLVENNAGQGSRMGTTLEELTQVRELLNHPQKVGFCFDTCHAFASGLWTGDDWERVADSMRKLGYLDALAAVHLNDSVYPAGSFRDRHAPIGRGAIGREAFVPLLRTPELQGIPVVLETPRPPGGGHREEIALVRELAGP</sequence>
<evidence type="ECO:0000256" key="7">
    <source>
        <dbReference type="ARBA" id="ARBA00023204"/>
    </source>
</evidence>
<dbReference type="CDD" id="cd00019">
    <property type="entry name" value="AP2Ec"/>
    <property type="match status" value="1"/>
</dbReference>
<dbReference type="GO" id="GO:0008270">
    <property type="term" value="F:zinc ion binding"/>
    <property type="evidence" value="ECO:0007669"/>
    <property type="project" value="UniProtKB-UniRule"/>
</dbReference>
<keyword evidence="4 8" id="KW-0227">DNA damage</keyword>
<gene>
    <name evidence="8" type="primary">nfo</name>
    <name evidence="10" type="ORF">O3V59_08935</name>
</gene>
<keyword evidence="5 8" id="KW-0378">Hydrolase</keyword>
<dbReference type="SUPFAM" id="SSF51658">
    <property type="entry name" value="Xylose isomerase-like"/>
    <property type="match status" value="1"/>
</dbReference>
<dbReference type="InterPro" id="IPR036237">
    <property type="entry name" value="Xyl_isomerase-like_sf"/>
</dbReference>
<dbReference type="GO" id="GO:0003906">
    <property type="term" value="F:DNA-(apurinic or apyrimidinic site) endonuclease activity"/>
    <property type="evidence" value="ECO:0007669"/>
    <property type="project" value="TreeGrafter"/>
</dbReference>
<evidence type="ECO:0000256" key="6">
    <source>
        <dbReference type="ARBA" id="ARBA00022833"/>
    </source>
</evidence>
<feature type="binding site" evidence="8">
    <location>
        <position position="223"/>
    </location>
    <ligand>
        <name>Zn(2+)</name>
        <dbReference type="ChEBI" id="CHEBI:29105"/>
        <label>3</label>
    </ligand>
</feature>
<organism evidence="10 11">
    <name type="scientific">Brevibacillus thermoruber</name>
    <dbReference type="NCBI Taxonomy" id="33942"/>
    <lineage>
        <taxon>Bacteria</taxon>
        <taxon>Bacillati</taxon>
        <taxon>Bacillota</taxon>
        <taxon>Bacilli</taxon>
        <taxon>Bacillales</taxon>
        <taxon>Paenibacillaceae</taxon>
        <taxon>Brevibacillus</taxon>
    </lineage>
</organism>
<keyword evidence="7 8" id="KW-0234">DNA repair</keyword>
<dbReference type="EC" id="3.1.21.2" evidence="8"/>
<dbReference type="GO" id="GO:0006284">
    <property type="term" value="P:base-excision repair"/>
    <property type="evidence" value="ECO:0007669"/>
    <property type="project" value="TreeGrafter"/>
</dbReference>
<evidence type="ECO:0000259" key="9">
    <source>
        <dbReference type="Pfam" id="PF01261"/>
    </source>
</evidence>
<comment type="cofactor">
    <cofactor evidence="8">
        <name>Zn(2+)</name>
        <dbReference type="ChEBI" id="CHEBI:29105"/>
    </cofactor>
    <text evidence="8">Binds 3 Zn(2+) ions.</text>
</comment>
<dbReference type="GO" id="GO:0008833">
    <property type="term" value="F:deoxyribonuclease IV (phage-T4-induced) activity"/>
    <property type="evidence" value="ECO:0007669"/>
    <property type="project" value="UniProtKB-UniRule"/>
</dbReference>
<evidence type="ECO:0000256" key="4">
    <source>
        <dbReference type="ARBA" id="ARBA00022763"/>
    </source>
</evidence>
<dbReference type="PANTHER" id="PTHR21445">
    <property type="entry name" value="ENDONUCLEASE IV ENDODEOXYRIBONUCLEASE IV"/>
    <property type="match status" value="1"/>
</dbReference>
<dbReference type="GO" id="GO:0008081">
    <property type="term" value="F:phosphoric diester hydrolase activity"/>
    <property type="evidence" value="ECO:0007669"/>
    <property type="project" value="TreeGrafter"/>
</dbReference>
<dbReference type="Proteomes" id="UP001151071">
    <property type="component" value="Unassembled WGS sequence"/>
</dbReference>
<comment type="caution">
    <text evidence="10">The sequence shown here is derived from an EMBL/GenBank/DDBJ whole genome shotgun (WGS) entry which is preliminary data.</text>
</comment>
<feature type="binding site" evidence="8">
    <location>
        <position position="175"/>
    </location>
    <ligand>
        <name>Zn(2+)</name>
        <dbReference type="ChEBI" id="CHEBI:29105"/>
        <label>2</label>
    </ligand>
</feature>
<feature type="binding site" evidence="8">
    <location>
        <position position="105"/>
    </location>
    <ligand>
        <name>Zn(2+)</name>
        <dbReference type="ChEBI" id="CHEBI:29105"/>
        <label>1</label>
    </ligand>
</feature>
<evidence type="ECO:0000256" key="5">
    <source>
        <dbReference type="ARBA" id="ARBA00022801"/>
    </source>
</evidence>
<dbReference type="PROSITE" id="PS00731">
    <property type="entry name" value="AP_NUCLEASE_F2_3"/>
    <property type="match status" value="1"/>
</dbReference>
<feature type="binding site" evidence="8">
    <location>
        <position position="255"/>
    </location>
    <ligand>
        <name>Zn(2+)</name>
        <dbReference type="ChEBI" id="CHEBI:29105"/>
        <label>2</label>
    </ligand>
</feature>
<dbReference type="RefSeq" id="WP_035298137.1">
    <property type="nucleotide sequence ID" value="NZ_JAPYYP010000008.1"/>
</dbReference>
<dbReference type="Pfam" id="PF01261">
    <property type="entry name" value="AP_endonuc_2"/>
    <property type="match status" value="1"/>
</dbReference>
<evidence type="ECO:0000256" key="2">
    <source>
        <dbReference type="ARBA" id="ARBA00022722"/>
    </source>
</evidence>
<dbReference type="PANTHER" id="PTHR21445:SF0">
    <property type="entry name" value="APURINIC-APYRIMIDINIC ENDONUCLEASE"/>
    <property type="match status" value="1"/>
</dbReference>
<comment type="similarity">
    <text evidence="1 8">Belongs to the AP endonuclease 2 family.</text>
</comment>
<reference evidence="10" key="1">
    <citation type="submission" date="2022-12" db="EMBL/GenBank/DDBJ databases">
        <title>Draft genome sequence of the thermophilic strain Brevibacillus thermoruber HT42, isolated from Los Humeros, Puebla, Mexico, with biotechnological potential.</title>
        <authorList>
            <person name="Lara Sanchez J."/>
            <person name="Solis Palacios R."/>
            <person name="Bustos Baena A.S."/>
            <person name="Ruz Baez A.E."/>
            <person name="Espinosa Luna G."/>
            <person name="Oliart Ros R.M."/>
        </authorList>
    </citation>
    <scope>NUCLEOTIDE SEQUENCE</scope>
    <source>
        <strain evidence="10">HT42</strain>
    </source>
</reference>
<feature type="binding site" evidence="8">
    <location>
        <position position="65"/>
    </location>
    <ligand>
        <name>Zn(2+)</name>
        <dbReference type="ChEBI" id="CHEBI:29105"/>
        <label>1</label>
    </ligand>
</feature>
<comment type="function">
    <text evidence="8">Endonuclease IV plays a role in DNA repair. It cleaves phosphodiester bonds at apurinic or apyrimidinic (AP) sites, generating a 3'-hydroxyl group and a 5'-terminal sugar phosphate.</text>
</comment>
<dbReference type="AlphaFoldDB" id="A0A9X3Z3E5"/>
<proteinExistence type="inferred from homology"/>
<name>A0A9X3Z3E5_9BACL</name>
<evidence type="ECO:0000313" key="10">
    <source>
        <dbReference type="EMBL" id="MDA5108485.1"/>
    </source>
</evidence>
<dbReference type="PROSITE" id="PS51432">
    <property type="entry name" value="AP_NUCLEASE_F2_4"/>
    <property type="match status" value="1"/>
</dbReference>
<keyword evidence="11" id="KW-1185">Reference proteome</keyword>
<comment type="catalytic activity">
    <reaction evidence="8">
        <text>Endonucleolytic cleavage to 5'-phosphooligonucleotide end-products.</text>
        <dbReference type="EC" id="3.1.21.2"/>
    </reaction>
</comment>
<dbReference type="InterPro" id="IPR013022">
    <property type="entry name" value="Xyl_isomerase-like_TIM-brl"/>
</dbReference>
<keyword evidence="6 8" id="KW-0862">Zinc</keyword>
<dbReference type="PROSITE" id="PS00730">
    <property type="entry name" value="AP_NUCLEASE_F2_2"/>
    <property type="match status" value="1"/>
</dbReference>
<feature type="binding site" evidence="8">
    <location>
        <position position="178"/>
    </location>
    <ligand>
        <name>Zn(2+)</name>
        <dbReference type="ChEBI" id="CHEBI:29105"/>
        <label>3</label>
    </ligand>
</feature>
<dbReference type="NCBIfam" id="TIGR00587">
    <property type="entry name" value="nfo"/>
    <property type="match status" value="1"/>
</dbReference>
<dbReference type="HAMAP" id="MF_00152">
    <property type="entry name" value="Nfo"/>
    <property type="match status" value="1"/>
</dbReference>
<evidence type="ECO:0000313" key="11">
    <source>
        <dbReference type="Proteomes" id="UP001151071"/>
    </source>
</evidence>
<feature type="binding site" evidence="8">
    <location>
        <position position="141"/>
    </location>
    <ligand>
        <name>Zn(2+)</name>
        <dbReference type="ChEBI" id="CHEBI:29105"/>
        <label>2</label>
    </ligand>
</feature>
<dbReference type="GO" id="GO:0003677">
    <property type="term" value="F:DNA binding"/>
    <property type="evidence" value="ECO:0007669"/>
    <property type="project" value="InterPro"/>
</dbReference>
<dbReference type="EMBL" id="JAPYYP010000008">
    <property type="protein sequence ID" value="MDA5108485.1"/>
    <property type="molecule type" value="Genomic_DNA"/>
</dbReference>
<evidence type="ECO:0000256" key="1">
    <source>
        <dbReference type="ARBA" id="ARBA00005340"/>
    </source>
</evidence>